<evidence type="ECO:0000256" key="1">
    <source>
        <dbReference type="SAM" id="Phobius"/>
    </source>
</evidence>
<evidence type="ECO:0000313" key="3">
    <source>
        <dbReference type="Proteomes" id="UP000490535"/>
    </source>
</evidence>
<dbReference type="InterPro" id="IPR008473">
    <property type="entry name" value="Phage_holin_3_7"/>
</dbReference>
<sequence length="90" mass="10071">MIEIMFQLITLIAYMICGLRIICFDSAGLRHRRGFSILATILIASFIGQSVHILFFKDPVTLWDAIFAVLLAVLICRAKGNVAKLIWSTS</sequence>
<comment type="caution">
    <text evidence="2">The sequence shown here is derived from an EMBL/GenBank/DDBJ whole genome shotgun (WGS) entry which is preliminary data.</text>
</comment>
<feature type="transmembrane region" description="Helical" evidence="1">
    <location>
        <begin position="35"/>
        <end position="55"/>
    </location>
</feature>
<evidence type="ECO:0008006" key="4">
    <source>
        <dbReference type="Google" id="ProtNLM"/>
    </source>
</evidence>
<dbReference type="AlphaFoldDB" id="A0A833PFD8"/>
<reference evidence="3" key="1">
    <citation type="journal article" date="2020" name="MBio">
        <title>Horizontal gene transfer to a defensive symbiont with a reduced genome amongst a multipartite beetle microbiome.</title>
        <authorList>
            <person name="Waterworth S.C."/>
            <person name="Florez L.V."/>
            <person name="Rees E.R."/>
            <person name="Hertweck C."/>
            <person name="Kaltenpoth M."/>
            <person name="Kwan J.C."/>
        </authorList>
    </citation>
    <scope>NUCLEOTIDE SEQUENCE [LARGE SCALE GENOMIC DNA]</scope>
</reference>
<feature type="transmembrane region" description="Helical" evidence="1">
    <location>
        <begin position="6"/>
        <end position="23"/>
    </location>
</feature>
<accession>A0A833PFD8</accession>
<name>A0A833PFD8_ACIBZ</name>
<keyword evidence="1" id="KW-1133">Transmembrane helix</keyword>
<feature type="transmembrane region" description="Helical" evidence="1">
    <location>
        <begin position="61"/>
        <end position="78"/>
    </location>
</feature>
<proteinExistence type="predicted"/>
<dbReference type="Pfam" id="PF05449">
    <property type="entry name" value="Phage_holin_3_7"/>
    <property type="match status" value="1"/>
</dbReference>
<dbReference type="Proteomes" id="UP000490535">
    <property type="component" value="Unassembled WGS sequence"/>
</dbReference>
<keyword evidence="1" id="KW-0812">Transmembrane</keyword>
<evidence type="ECO:0000313" key="2">
    <source>
        <dbReference type="EMBL" id="KAF1024415.1"/>
    </source>
</evidence>
<keyword evidence="1" id="KW-0472">Membrane</keyword>
<gene>
    <name evidence="2" type="ORF">GAK29_02575</name>
</gene>
<dbReference type="EMBL" id="WNDP01000062">
    <property type="protein sequence ID" value="KAF1024415.1"/>
    <property type="molecule type" value="Genomic_DNA"/>
</dbReference>
<organism evidence="2 3">
    <name type="scientific">Acinetobacter bereziniae</name>
    <name type="common">Acinetobacter genomosp. 10</name>
    <dbReference type="NCBI Taxonomy" id="106648"/>
    <lineage>
        <taxon>Bacteria</taxon>
        <taxon>Pseudomonadati</taxon>
        <taxon>Pseudomonadota</taxon>
        <taxon>Gammaproteobacteria</taxon>
        <taxon>Moraxellales</taxon>
        <taxon>Moraxellaceae</taxon>
        <taxon>Acinetobacter</taxon>
    </lineage>
</organism>
<protein>
    <recommendedName>
        <fullName evidence="4">Phage holin family protein</fullName>
    </recommendedName>
</protein>